<protein>
    <submittedName>
        <fullName evidence="1">Uncharacterized protein</fullName>
    </submittedName>
</protein>
<accession>A0A238HFX7</accession>
<reference evidence="2 3" key="2">
    <citation type="submission" date="2017-06" db="EMBL/GenBank/DDBJ databases">
        <authorList>
            <person name="Kim H.J."/>
            <person name="Triplett B.A."/>
        </authorList>
    </citation>
    <scope>NUCLEOTIDE SEQUENCE [LARGE SCALE GENOMIC DNA]</scope>
    <source>
        <strain evidence="2">Kingella_eburonensis</strain>
    </source>
</reference>
<dbReference type="AlphaFoldDB" id="A0A238HFX7"/>
<gene>
    <name evidence="2" type="ORF">KEBURONENSIS_00854</name>
    <name evidence="1" type="ORF">KEBURONENSIS_01524</name>
</gene>
<keyword evidence="3" id="KW-1185">Reference proteome</keyword>
<evidence type="ECO:0000313" key="1">
    <source>
        <dbReference type="EMBL" id="SMQ12623.1"/>
    </source>
</evidence>
<dbReference type="EMBL" id="FXUV01000027">
    <property type="protein sequence ID" value="SMQ12623.1"/>
    <property type="molecule type" value="Genomic_DNA"/>
</dbReference>
<dbReference type="RefSeq" id="WP_180676194.1">
    <property type="nucleotide sequence ID" value="NZ_CP123447.1"/>
</dbReference>
<name>A0A238HFX7_9NEIS</name>
<organism evidence="1">
    <name type="scientific">Kingella negevensis</name>
    <dbReference type="NCBI Taxonomy" id="1522312"/>
    <lineage>
        <taxon>Bacteria</taxon>
        <taxon>Pseudomonadati</taxon>
        <taxon>Pseudomonadota</taxon>
        <taxon>Betaproteobacteria</taxon>
        <taxon>Neisseriales</taxon>
        <taxon>Neisseriaceae</taxon>
        <taxon>Kingella</taxon>
    </lineage>
</organism>
<reference evidence="1" key="1">
    <citation type="submission" date="2017-05" db="EMBL/GenBank/DDBJ databases">
        <authorList>
            <person name="Song R."/>
            <person name="Chenine A.L."/>
            <person name="Ruprecht R.M."/>
        </authorList>
    </citation>
    <scope>NUCLEOTIDE SEQUENCE</scope>
    <source>
        <strain evidence="1">Kingella_eburonensis</strain>
    </source>
</reference>
<evidence type="ECO:0000313" key="2">
    <source>
        <dbReference type="EMBL" id="SNB61560.1"/>
    </source>
</evidence>
<sequence length="45" mass="4678">MPAKGETPAVVDLGLTVIKNLDTADRASLQASMVQAIEEAGYCTV</sequence>
<dbReference type="EMBL" id="FXUV02000013">
    <property type="protein sequence ID" value="SNB61560.1"/>
    <property type="molecule type" value="Genomic_DNA"/>
</dbReference>
<evidence type="ECO:0000313" key="3">
    <source>
        <dbReference type="Proteomes" id="UP000215450"/>
    </source>
</evidence>
<proteinExistence type="predicted"/>
<dbReference type="Proteomes" id="UP000215450">
    <property type="component" value="Unassembled WGS sequence"/>
</dbReference>